<name>A0ACC3DDA9_9PEZI</name>
<dbReference type="EMBL" id="JAWDJW010006335">
    <property type="protein sequence ID" value="KAK3065451.1"/>
    <property type="molecule type" value="Genomic_DNA"/>
</dbReference>
<protein>
    <submittedName>
        <fullName evidence="1">Uncharacterized protein</fullName>
    </submittedName>
</protein>
<gene>
    <name evidence="1" type="ORF">LTS18_006162</name>
</gene>
<proteinExistence type="predicted"/>
<dbReference type="Proteomes" id="UP001186974">
    <property type="component" value="Unassembled WGS sequence"/>
</dbReference>
<comment type="caution">
    <text evidence="1">The sequence shown here is derived from an EMBL/GenBank/DDBJ whole genome shotgun (WGS) entry which is preliminary data.</text>
</comment>
<accession>A0ACC3DDA9</accession>
<sequence>MKYAFATAALAGLAAAAPTDLESRQINANDINRGACSARIAFVYARGSTEPGNMGTLGPGVCSGLKRRFPGQVACQGVGGAYTASIAPNLTLQGTTAGAVRQALGDLRNAQTRCNNPTIVAGGYSQGSAVMLNAIQDAGPDLRQAIAGVIFFGYTRNGVTGGSIPGFPREKVKTFCNIDDGVCGLAGPIVTPGHLTYTINGDIGRATNFLVQRINAAGGGAAGGAAGGLFGFGQ</sequence>
<reference evidence="1" key="1">
    <citation type="submission" date="2024-09" db="EMBL/GenBank/DDBJ databases">
        <title>Black Yeasts Isolated from many extreme environments.</title>
        <authorList>
            <person name="Coleine C."/>
            <person name="Stajich J.E."/>
            <person name="Selbmann L."/>
        </authorList>
    </citation>
    <scope>NUCLEOTIDE SEQUENCE</scope>
    <source>
        <strain evidence="1">CCFEE 5737</strain>
    </source>
</reference>
<keyword evidence="2" id="KW-1185">Reference proteome</keyword>
<evidence type="ECO:0000313" key="1">
    <source>
        <dbReference type="EMBL" id="KAK3065451.1"/>
    </source>
</evidence>
<organism evidence="1 2">
    <name type="scientific">Coniosporium uncinatum</name>
    <dbReference type="NCBI Taxonomy" id="93489"/>
    <lineage>
        <taxon>Eukaryota</taxon>
        <taxon>Fungi</taxon>
        <taxon>Dikarya</taxon>
        <taxon>Ascomycota</taxon>
        <taxon>Pezizomycotina</taxon>
        <taxon>Dothideomycetes</taxon>
        <taxon>Dothideomycetes incertae sedis</taxon>
        <taxon>Coniosporium</taxon>
    </lineage>
</organism>
<evidence type="ECO:0000313" key="2">
    <source>
        <dbReference type="Proteomes" id="UP001186974"/>
    </source>
</evidence>